<dbReference type="Pfam" id="PF05170">
    <property type="entry name" value="AsmA"/>
    <property type="match status" value="1"/>
</dbReference>
<keyword evidence="1" id="KW-1133">Transmembrane helix</keyword>
<dbReference type="InterPro" id="IPR052894">
    <property type="entry name" value="AsmA-related"/>
</dbReference>
<organism evidence="3 4">
    <name type="scientific">Neisseria brasiliensis</name>
    <dbReference type="NCBI Taxonomy" id="2666100"/>
    <lineage>
        <taxon>Bacteria</taxon>
        <taxon>Pseudomonadati</taxon>
        <taxon>Pseudomonadota</taxon>
        <taxon>Betaproteobacteria</taxon>
        <taxon>Neisseriales</taxon>
        <taxon>Neisseriaceae</taxon>
        <taxon>Neisseria</taxon>
    </lineage>
</organism>
<feature type="domain" description="AsmA" evidence="2">
    <location>
        <begin position="13"/>
        <end position="614"/>
    </location>
</feature>
<evidence type="ECO:0000256" key="1">
    <source>
        <dbReference type="SAM" id="Phobius"/>
    </source>
</evidence>
<keyword evidence="4" id="KW-1185">Reference proteome</keyword>
<dbReference type="EMBL" id="WJXO01000001">
    <property type="protein sequence ID" value="MRN37379.1"/>
    <property type="molecule type" value="Genomic_DNA"/>
</dbReference>
<accession>A0A7X2GWY5</accession>
<dbReference type="PANTHER" id="PTHR30441">
    <property type="entry name" value="DUF748 DOMAIN-CONTAINING PROTEIN"/>
    <property type="match status" value="1"/>
</dbReference>
<evidence type="ECO:0000313" key="3">
    <source>
        <dbReference type="EMBL" id="MRN37379.1"/>
    </source>
</evidence>
<dbReference type="Proteomes" id="UP000486297">
    <property type="component" value="Unassembled WGS sequence"/>
</dbReference>
<evidence type="ECO:0000259" key="2">
    <source>
        <dbReference type="Pfam" id="PF05170"/>
    </source>
</evidence>
<reference evidence="3" key="1">
    <citation type="journal article" name="Emerg. Infect. Dis.">
        <title>Two cases of a newly characterized neisseria species.</title>
        <authorList>
            <person name="Mustapha M."/>
            <person name="Lemos A.P.S."/>
            <person name="Harrison L.H."/>
            <person name="Vantyne D."/>
            <person name="Sacchi C.T."/>
        </authorList>
    </citation>
    <scope>NUCLEOTIDE SEQUENCE</scope>
    <source>
        <strain evidence="3">N.95.16</strain>
    </source>
</reference>
<protein>
    <submittedName>
        <fullName evidence="3">AsmA family protein</fullName>
    </submittedName>
</protein>
<dbReference type="AlphaFoldDB" id="A0A7X2GWY5"/>
<dbReference type="GO" id="GO:0005886">
    <property type="term" value="C:plasma membrane"/>
    <property type="evidence" value="ECO:0007669"/>
    <property type="project" value="TreeGrafter"/>
</dbReference>
<proteinExistence type="predicted"/>
<evidence type="ECO:0000313" key="4">
    <source>
        <dbReference type="Proteomes" id="UP000486297"/>
    </source>
</evidence>
<dbReference type="PANTHER" id="PTHR30441:SF4">
    <property type="entry name" value="PROTEIN ASMA"/>
    <property type="match status" value="1"/>
</dbReference>
<keyword evidence="1" id="KW-0472">Membrane</keyword>
<feature type="transmembrane region" description="Helical" evidence="1">
    <location>
        <begin position="12"/>
        <end position="38"/>
    </location>
</feature>
<dbReference type="GO" id="GO:0090313">
    <property type="term" value="P:regulation of protein targeting to membrane"/>
    <property type="evidence" value="ECO:0007669"/>
    <property type="project" value="TreeGrafter"/>
</dbReference>
<dbReference type="InterPro" id="IPR007844">
    <property type="entry name" value="AsmA"/>
</dbReference>
<comment type="caution">
    <text evidence="3">The sequence shown here is derived from an EMBL/GenBank/DDBJ whole genome shotgun (WGS) entry which is preliminary data.</text>
</comment>
<name>A0A7X2GWY5_9NEIS</name>
<sequence>MLNRLLNSGKFWLKIIFFGLLASFLMFVSLYASVYHFLSAERIHQFAQESLGQTERSIRFDKSITRNLLPRPTITLKNLIISRPHTTDAAIHIKEMKIGLAWQSLWADSPVIEKWVVSGADATLQRTQDGKWSLQDIWQQQSRNVNLNRLIIENSTLRLRLINGEYLIEQFGLNAKAPDSGTREFSVSGNFNHSKIPVSWKGSGLLETATNGWKIPKFHLSAEGRLNDETIKIIADSALAWQPKQSSLQANNLALRADSSYQDFHLTAQVPRLTFNTDHVFVDTFNSAFTAGSEASQWSGSLKLDKGNLLNGEASLEGFKLNANHRTAQWQTNLSVSGPLVWQKTDGLKSDAIHITTMQDTVNRSPRPRYISLLDGSFSLTDFRHWQGKFNGYFDRQPAALSLKYSNEAGEVPLLEAGLALQKLSLAPYWEDLEAQSGNIYPEFLNDDSLPDIEAQVKIDSMNFPGLQLENVETLISANRQHIAFTNFKAGLYGGQTEGGISMANTTPISYHLQQNAQGVQIRPLLQDLFGFHSFSGTGDAVIDLTSKGQDRRSLLQLLDGTLSLNVSDGAWHGIDMNNILQSGNIKKDTENNLQTPFHRFSLHSVIEKGVSHHVNTELLSDSVRVISSGFTNLEKQELSEELLIYNARNPDSRPVPLKIKGSVHNPSITLDYGQLTDGLSTPQEKQKALEETFREQWNWLIPRRK</sequence>
<keyword evidence="1" id="KW-0812">Transmembrane</keyword>
<gene>
    <name evidence="3" type="ORF">GJU80_02415</name>
</gene>